<feature type="chain" id="PRO_5045376516" evidence="4">
    <location>
        <begin position="20"/>
        <end position="424"/>
    </location>
</feature>
<dbReference type="EMBL" id="JBHLTG010000006">
    <property type="protein sequence ID" value="MFC0680614.1"/>
    <property type="molecule type" value="Genomic_DNA"/>
</dbReference>
<accession>A0ABV6RUG1</accession>
<name>A0ABV6RUG1_9GAMM</name>
<gene>
    <name evidence="5" type="ORF">ACFFGH_22520</name>
</gene>
<dbReference type="Proteomes" id="UP001589896">
    <property type="component" value="Unassembled WGS sequence"/>
</dbReference>
<dbReference type="PROSITE" id="PS51257">
    <property type="entry name" value="PROKAR_LIPOPROTEIN"/>
    <property type="match status" value="1"/>
</dbReference>
<dbReference type="SUPFAM" id="SSF53850">
    <property type="entry name" value="Periplasmic binding protein-like II"/>
    <property type="match status" value="1"/>
</dbReference>
<keyword evidence="3 4" id="KW-0732">Signal</keyword>
<comment type="similarity">
    <text evidence="1">Belongs to the bacterial solute-binding protein 1 family.</text>
</comment>
<evidence type="ECO:0000256" key="3">
    <source>
        <dbReference type="ARBA" id="ARBA00022729"/>
    </source>
</evidence>
<dbReference type="InterPro" id="IPR006059">
    <property type="entry name" value="SBP"/>
</dbReference>
<comment type="caution">
    <text evidence="5">The sequence shown here is derived from an EMBL/GenBank/DDBJ whole genome shotgun (WGS) entry which is preliminary data.</text>
</comment>
<organism evidence="5 6">
    <name type="scientific">Lysobacter korlensis</name>
    <dbReference type="NCBI Taxonomy" id="553636"/>
    <lineage>
        <taxon>Bacteria</taxon>
        <taxon>Pseudomonadati</taxon>
        <taxon>Pseudomonadota</taxon>
        <taxon>Gammaproteobacteria</taxon>
        <taxon>Lysobacterales</taxon>
        <taxon>Lysobacteraceae</taxon>
        <taxon>Lysobacter</taxon>
    </lineage>
</organism>
<evidence type="ECO:0000256" key="1">
    <source>
        <dbReference type="ARBA" id="ARBA00008520"/>
    </source>
</evidence>
<proteinExistence type="inferred from homology"/>
<reference evidence="5 6" key="1">
    <citation type="submission" date="2024-09" db="EMBL/GenBank/DDBJ databases">
        <authorList>
            <person name="Sun Q."/>
            <person name="Mori K."/>
        </authorList>
    </citation>
    <scope>NUCLEOTIDE SEQUENCE [LARGE SCALE GENOMIC DNA]</scope>
    <source>
        <strain evidence="5 6">KCTC 23076</strain>
    </source>
</reference>
<dbReference type="RefSeq" id="WP_386672518.1">
    <property type="nucleotide sequence ID" value="NZ_JBHLTG010000006.1"/>
</dbReference>
<keyword evidence="6" id="KW-1185">Reference proteome</keyword>
<dbReference type="Gene3D" id="3.40.190.10">
    <property type="entry name" value="Periplasmic binding protein-like II"/>
    <property type="match status" value="1"/>
</dbReference>
<feature type="signal peptide" evidence="4">
    <location>
        <begin position="1"/>
        <end position="19"/>
    </location>
</feature>
<evidence type="ECO:0000256" key="4">
    <source>
        <dbReference type="SAM" id="SignalP"/>
    </source>
</evidence>
<evidence type="ECO:0000256" key="2">
    <source>
        <dbReference type="ARBA" id="ARBA00022448"/>
    </source>
</evidence>
<sequence length="424" mass="44138">MKKSWVGAAAMLAATGMLAGCASQSGSGTSGGTGSSGPVTLTFWHGYTEADGDVLQEIIEEFNDSQDEVTIETEVKTWAVIDETLLTSLSAGNGPQIVAMPAERLPVYADKKALTPLDEFYSGDENAASIPDAAAEMEIVDGVHYGVPTGFVPLSVFYNKALFDEAGIEEFPATWDEWVAAAKELTIDEDGDGTPEQYGLALADHATVGNGVWPSLFFGNGGDIVQDGTSVINSPENVETLEYWAQAVREDKISPTGLSGIDTDELYSSGKAAMTIGGPWMSFISADNNIDYGIAGIPAGPAGEASAAIGVSMAVTAQAEENEAAAAQEFFSYFFSPDVAAKWSLGSGWPPLSDEVAAEQVAENPVVASLTEIAPSSRPLLPGVVNSSDVLAAMDEATQKALAGEDPGQLLEQADQAISSALQN</sequence>
<keyword evidence="2" id="KW-0813">Transport</keyword>
<dbReference type="Pfam" id="PF13416">
    <property type="entry name" value="SBP_bac_8"/>
    <property type="match status" value="1"/>
</dbReference>
<dbReference type="PANTHER" id="PTHR30061:SF50">
    <property type="entry name" value="MALTOSE_MALTODEXTRIN-BINDING PERIPLASMIC PROTEIN"/>
    <property type="match status" value="1"/>
</dbReference>
<evidence type="ECO:0000313" key="5">
    <source>
        <dbReference type="EMBL" id="MFC0680614.1"/>
    </source>
</evidence>
<dbReference type="PANTHER" id="PTHR30061">
    <property type="entry name" value="MALTOSE-BINDING PERIPLASMIC PROTEIN"/>
    <property type="match status" value="1"/>
</dbReference>
<protein>
    <submittedName>
        <fullName evidence="5">ABC transporter substrate-binding protein</fullName>
    </submittedName>
</protein>
<evidence type="ECO:0000313" key="6">
    <source>
        <dbReference type="Proteomes" id="UP001589896"/>
    </source>
</evidence>
<dbReference type="CDD" id="cd14748">
    <property type="entry name" value="PBP2_UgpB"/>
    <property type="match status" value="1"/>
</dbReference>